<feature type="transmembrane region" description="Helical" evidence="2">
    <location>
        <begin position="136"/>
        <end position="159"/>
    </location>
</feature>
<sequence length="357" mass="38233">MPNLQEIRNTVLTPLSVSQDTALRNSHSMTLAGLDLASRFDVAQVPLKTSHSVSERLDLAEFDVKTHQKNAETKSKAFAQQQIQQFRELEVKAQAAGIDVAKKAFFKELFNVALAGVGLGLSVLATAVTGGAGAPILAAASVAFTLAVADAGCALANWYRAAHDGEGLKMGSDTISNTLYALLDKMGVNDDNAEYWARATSTTLRLGLTIGTLFSGMVSPANVPGALGSAMSTIKIAKLGVGAAGNSALSFQLDNTSKAKSKVGQDLKNHQEAMTTSQLDKTKEQLSRTTTNLDRERTFSDILARKNEQVFNQLERAQHAIEQKDKAILELTEKLKLFIQSGVSGPEIQQLASEHFT</sequence>
<accession>A0ABT8BV25</accession>
<evidence type="ECO:0000256" key="2">
    <source>
        <dbReference type="SAM" id="Phobius"/>
    </source>
</evidence>
<keyword evidence="4" id="KW-1185">Reference proteome</keyword>
<proteinExistence type="predicted"/>
<gene>
    <name evidence="3" type="ORF">QWZ16_09895</name>
</gene>
<dbReference type="Proteomes" id="UP001238540">
    <property type="component" value="Unassembled WGS sequence"/>
</dbReference>
<dbReference type="EMBL" id="JAUFQC010000001">
    <property type="protein sequence ID" value="MDN3610010.1"/>
    <property type="molecule type" value="Genomic_DNA"/>
</dbReference>
<keyword evidence="1" id="KW-0175">Coiled coil</keyword>
<feature type="transmembrane region" description="Helical" evidence="2">
    <location>
        <begin position="109"/>
        <end position="130"/>
    </location>
</feature>
<keyword evidence="2" id="KW-0812">Transmembrane</keyword>
<evidence type="ECO:0000256" key="1">
    <source>
        <dbReference type="SAM" id="Coils"/>
    </source>
</evidence>
<comment type="caution">
    <text evidence="3">The sequence shown here is derived from an EMBL/GenBank/DDBJ whole genome shotgun (WGS) entry which is preliminary data.</text>
</comment>
<name>A0ABT8BV25_9VIBR</name>
<protein>
    <submittedName>
        <fullName evidence="3">Uncharacterized protein</fullName>
    </submittedName>
</protein>
<organism evidence="3 4">
    <name type="scientific">Vibrio ostreicida</name>
    <dbReference type="NCBI Taxonomy" id="526588"/>
    <lineage>
        <taxon>Bacteria</taxon>
        <taxon>Pseudomonadati</taxon>
        <taxon>Pseudomonadota</taxon>
        <taxon>Gammaproteobacteria</taxon>
        <taxon>Vibrionales</taxon>
        <taxon>Vibrionaceae</taxon>
        <taxon>Vibrio</taxon>
    </lineage>
</organism>
<evidence type="ECO:0000313" key="3">
    <source>
        <dbReference type="EMBL" id="MDN3610010.1"/>
    </source>
</evidence>
<feature type="coiled-coil region" evidence="1">
    <location>
        <begin position="307"/>
        <end position="334"/>
    </location>
</feature>
<reference evidence="4" key="1">
    <citation type="journal article" date="2019" name="Int. J. Syst. Evol. Microbiol.">
        <title>The Global Catalogue of Microorganisms (GCM) 10K type strain sequencing project: providing services to taxonomists for standard genome sequencing and annotation.</title>
        <authorList>
            <consortium name="The Broad Institute Genomics Platform"/>
            <consortium name="The Broad Institute Genome Sequencing Center for Infectious Disease"/>
            <person name="Wu L."/>
            <person name="Ma J."/>
        </authorList>
    </citation>
    <scope>NUCLEOTIDE SEQUENCE [LARGE SCALE GENOMIC DNA]</scope>
    <source>
        <strain evidence="4">CECT 7398</strain>
    </source>
</reference>
<keyword evidence="2" id="KW-0472">Membrane</keyword>
<keyword evidence="2" id="KW-1133">Transmembrane helix</keyword>
<dbReference type="RefSeq" id="WP_076587911.1">
    <property type="nucleotide sequence ID" value="NZ_JABEYA020000017.1"/>
</dbReference>
<evidence type="ECO:0000313" key="4">
    <source>
        <dbReference type="Proteomes" id="UP001238540"/>
    </source>
</evidence>